<accession>A0AB37CVC3</accession>
<proteinExistence type="predicted"/>
<gene>
    <name evidence="1" type="ORF">GD578_11895</name>
</gene>
<dbReference type="Proteomes" id="UP000325778">
    <property type="component" value="Chromosome"/>
</dbReference>
<sequence>MMRNIPDSMSFPFTVWMCENGYYPSHKNGFIVLKRGKEVAKISMNETKDGYPMNDICQKKFASFCRAWMNRDKHFIEQLRLRGLARLNQKSYQMVAA</sequence>
<evidence type="ECO:0000313" key="1">
    <source>
        <dbReference type="EMBL" id="QGA44486.1"/>
    </source>
</evidence>
<dbReference type="EMBL" id="CP045560">
    <property type="protein sequence ID" value="QGA44486.1"/>
    <property type="molecule type" value="Genomic_DNA"/>
</dbReference>
<evidence type="ECO:0000313" key="2">
    <source>
        <dbReference type="Proteomes" id="UP000325778"/>
    </source>
</evidence>
<organism evidence="1 2">
    <name type="scientific">Acinetobacter nosocomialis</name>
    <dbReference type="NCBI Taxonomy" id="106654"/>
    <lineage>
        <taxon>Bacteria</taxon>
        <taxon>Pseudomonadati</taxon>
        <taxon>Pseudomonadota</taxon>
        <taxon>Gammaproteobacteria</taxon>
        <taxon>Moraxellales</taxon>
        <taxon>Moraxellaceae</taxon>
        <taxon>Acinetobacter</taxon>
        <taxon>Acinetobacter calcoaceticus/baumannii complex</taxon>
    </lineage>
</organism>
<dbReference type="RefSeq" id="WP_079398418.1">
    <property type="nucleotide sequence ID" value="NZ_BKEC01000010.1"/>
</dbReference>
<reference evidence="1 2" key="1">
    <citation type="journal article" date="2021" name="MSphere">
        <title>Complete Genome Sequencing of Acinetobacter baumannii AC1633 and Acinetobacter nosocomialis AC1530 Unveils a Large Multidrug-Resistant Plasmid Encoding the NDM-1 and OXA-58 Carbapenemases.</title>
        <authorList>
            <person name="Alattraqchi A.G."/>
            <person name="Mohd Rani F."/>
            <person name="A. Rahman N.I."/>
            <person name="Ismail S."/>
            <person name="Cleary D.W."/>
            <person name="Clarke S.C."/>
            <person name="Yeo C.C."/>
        </authorList>
    </citation>
    <scope>NUCLEOTIDE SEQUENCE [LARGE SCALE GENOMIC DNA]</scope>
    <source>
        <strain evidence="1 2">AC1530</strain>
    </source>
</reference>
<name>A0AB37CVC3_ACINO</name>
<dbReference type="AlphaFoldDB" id="A0AB37CVC3"/>
<protein>
    <submittedName>
        <fullName evidence="1">Uncharacterized protein</fullName>
    </submittedName>
</protein>